<name>A0A1Q9LIH4_9PSEU</name>
<keyword evidence="3" id="KW-1185">Reference proteome</keyword>
<comment type="caution">
    <text evidence="2">The sequence shown here is derived from an EMBL/GenBank/DDBJ whole genome shotgun (WGS) entry which is preliminary data.</text>
</comment>
<proteinExistence type="predicted"/>
<gene>
    <name evidence="2" type="ORF">BJP25_23595</name>
</gene>
<accession>A0A1Q9LIH4</accession>
<dbReference type="OrthoDB" id="3668173at2"/>
<feature type="region of interest" description="Disordered" evidence="1">
    <location>
        <begin position="19"/>
        <end position="39"/>
    </location>
</feature>
<protein>
    <submittedName>
        <fullName evidence="2">Uncharacterized protein</fullName>
    </submittedName>
</protein>
<sequence>MLKDVESFHFTADRKAELRRDLDDREDPVKTTERERVARERAEAQQAVERRLRLQGLAALGGDGATWTARREQIEEWWAGVKAAEAGETWAGAYAANRLSARQIGANHKDALGLHDLSASLLDGSKPTVLEQLKHYGDAIVVFMPVPSETDAQVFHAISTLAEPDEPVLRGYRNNLTRVRLAQGSDMHTIFVDDGAGPPAPVRARYGITGRVQRAKGAPEVLADEVDIDARRTNALQHSKILGAGATQAVNEIVVAYRKHASPVFPCFAKWDQATQRFNVLKDGNPSTPTGAYITNTGTWHDA</sequence>
<evidence type="ECO:0000313" key="3">
    <source>
        <dbReference type="Proteomes" id="UP000186040"/>
    </source>
</evidence>
<evidence type="ECO:0000256" key="1">
    <source>
        <dbReference type="SAM" id="MobiDB-lite"/>
    </source>
</evidence>
<organism evidence="2 3">
    <name type="scientific">Actinokineospora bangkokensis</name>
    <dbReference type="NCBI Taxonomy" id="1193682"/>
    <lineage>
        <taxon>Bacteria</taxon>
        <taxon>Bacillati</taxon>
        <taxon>Actinomycetota</taxon>
        <taxon>Actinomycetes</taxon>
        <taxon>Pseudonocardiales</taxon>
        <taxon>Pseudonocardiaceae</taxon>
        <taxon>Actinokineospora</taxon>
    </lineage>
</organism>
<dbReference type="RefSeq" id="WP_075976233.1">
    <property type="nucleotide sequence ID" value="NZ_MKQR01000018.1"/>
</dbReference>
<dbReference type="Proteomes" id="UP000186040">
    <property type="component" value="Unassembled WGS sequence"/>
</dbReference>
<dbReference type="EMBL" id="MKQR01000018">
    <property type="protein sequence ID" value="OLR91828.1"/>
    <property type="molecule type" value="Genomic_DNA"/>
</dbReference>
<dbReference type="AlphaFoldDB" id="A0A1Q9LIH4"/>
<evidence type="ECO:0000313" key="2">
    <source>
        <dbReference type="EMBL" id="OLR91828.1"/>
    </source>
</evidence>
<reference evidence="2 3" key="1">
    <citation type="submission" date="2016-10" db="EMBL/GenBank/DDBJ databases">
        <title>The Draft Genome Sequence of Actinokineospora bangkokensis 44EHWT reveals the biosynthetic pathway of antifungal compounds Thailandins with unusual extender unit butylmalonyl-CoA.</title>
        <authorList>
            <person name="Greule A."/>
            <person name="Intra B."/>
            <person name="Flemming S."/>
            <person name="Rommel M.G."/>
            <person name="Panbangred W."/>
            <person name="Bechthold A."/>
        </authorList>
    </citation>
    <scope>NUCLEOTIDE SEQUENCE [LARGE SCALE GENOMIC DNA]</scope>
    <source>
        <strain evidence="2 3">44EHW</strain>
    </source>
</reference>